<evidence type="ECO:0000313" key="2">
    <source>
        <dbReference type="EMBL" id="MBV4535471.1"/>
    </source>
</evidence>
<dbReference type="EMBL" id="JABWRE010000021">
    <property type="protein sequence ID" value="MBC3443280.1"/>
    <property type="molecule type" value="Genomic_DNA"/>
</dbReference>
<reference evidence="1" key="3">
    <citation type="submission" date="2020-07" db="EMBL/GenBank/DDBJ databases">
        <authorList>
            <person name="Lood C."/>
            <person name="Girard L."/>
        </authorList>
    </citation>
    <scope>NUCLEOTIDE SEQUENCE</scope>
    <source>
        <strain evidence="1">SWRI10</strain>
    </source>
</reference>
<dbReference type="PANTHER" id="PTHR35564">
    <property type="match status" value="1"/>
</dbReference>
<keyword evidence="4" id="KW-1185">Reference proteome</keyword>
<protein>
    <submittedName>
        <fullName evidence="1">Type VI secretion system baseplate subunit TssG</fullName>
    </submittedName>
</protein>
<sequence>MALADRQTTADLADTLLAEAHLHNFFQLLERLHGLHDDDLEPHRPADATQPRLRLGSDPRLTFPVADVLEAQRLPQRADNDDRYRVCTTFLGLHGTDSPLPSYYLDQLAYEHAQGKGVRPAFFDFFNHYLLSLLHRIWRKYRYYIRFQTQASDHFSAYIYALIGLGNEQLRVDTALPWSRLLSFAGVIASRSRAPGTVAGIIAHCFDLRQVQIREFEKRSVSFDVRQRVSLGLTNGQLGSAFIVGDRSRTRSSKFAILIGDLDQAQLRDFLPSGINFGRLRALIDFLLRDGLAYDLELRLKQQQLPPFNLSRSQGSHLGWTSFIDDRHGATSPKVLIRVRS</sequence>
<reference evidence="3 4" key="1">
    <citation type="journal article" date="2012" name="Plant Soil">
        <title>Screening of plant growth-promoting traits in arsenic-resistant bacteria isolated from the rhizosphere of soybean plants from Argentinean agricultural soil.</title>
        <authorList>
            <person name="Wevar Oller A.L."/>
            <person name="Talano M.A."/>
            <person name="Agostini E."/>
        </authorList>
    </citation>
    <scope>NUCLEOTIDE SEQUENCE [LARGE SCALE GENOMIC DNA]</scope>
    <source>
        <strain evidence="3 4">AW4</strain>
    </source>
</reference>
<dbReference type="Pfam" id="PF06996">
    <property type="entry name" value="T6SS_TssG"/>
    <property type="match status" value="1"/>
</dbReference>
<dbReference type="AlphaFoldDB" id="A0A923G360"/>
<dbReference type="RefSeq" id="WP_186556822.1">
    <property type="nucleotide sequence ID" value="NZ_JABWRE020000001.1"/>
</dbReference>
<evidence type="ECO:0000313" key="1">
    <source>
        <dbReference type="EMBL" id="MBC3443280.1"/>
    </source>
</evidence>
<reference evidence="2" key="4">
    <citation type="submission" date="2021-06" db="EMBL/GenBank/DDBJ databases">
        <title>Updating the genus Pseudomonas: Description of 43 new species and partition of the Pseudomonas putida group.</title>
        <authorList>
            <person name="Girard L."/>
            <person name="Lood C."/>
            <person name="Vandamme P."/>
            <person name="Rokni-Zadeh H."/>
            <person name="Van Noort V."/>
            <person name="Hofte M."/>
            <person name="Lavigne R."/>
            <person name="De Mot R."/>
        </authorList>
    </citation>
    <scope>NUCLEOTIDE SEQUENCE</scope>
    <source>
        <strain evidence="2">SWRI10</strain>
    </source>
</reference>
<dbReference type="PANTHER" id="PTHR35564:SF3">
    <property type="entry name" value="TYPE VI SECRETION SYSTEM BASEPLATE SUBUNIT TSSG"/>
    <property type="match status" value="1"/>
</dbReference>
<comment type="caution">
    <text evidence="1">The sequence shown here is derived from an EMBL/GenBank/DDBJ whole genome shotgun (WGS) entry which is preliminary data.</text>
</comment>
<evidence type="ECO:0000313" key="3">
    <source>
        <dbReference type="EMBL" id="MFK5735162.1"/>
    </source>
</evidence>
<reference evidence="1" key="2">
    <citation type="journal article" date="2020" name="Microorganisms">
        <title>Reliable Identification of Environmental Pseudomonas Isolates Using the rpoD Gene.</title>
        <authorList>
            <consortium name="The Broad Institute Genome Sequencing Platform"/>
            <person name="Girard L."/>
            <person name="Lood C."/>
            <person name="Rokni-Zadeh H."/>
            <person name="van Noort V."/>
            <person name="Lavigne R."/>
            <person name="De Mot R."/>
        </authorList>
    </citation>
    <scope>NUCLEOTIDE SEQUENCE</scope>
    <source>
        <strain evidence="1">SWRI10</strain>
    </source>
</reference>
<organism evidence="1">
    <name type="scientific">Pseudomonas urmiensis</name>
    <dbReference type="NCBI Taxonomy" id="2745493"/>
    <lineage>
        <taxon>Bacteria</taxon>
        <taxon>Pseudomonadati</taxon>
        <taxon>Pseudomonadota</taxon>
        <taxon>Gammaproteobacteria</taxon>
        <taxon>Pseudomonadales</taxon>
        <taxon>Pseudomonadaceae</taxon>
        <taxon>Pseudomonas</taxon>
    </lineage>
</organism>
<gene>
    <name evidence="1" type="primary">tssG</name>
    <name evidence="2" type="ORF">HU737_005710</name>
    <name evidence="1" type="ORF">HU737_21515</name>
    <name evidence="3" type="ORF">KW869_16625</name>
</gene>
<dbReference type="InterPro" id="IPR010732">
    <property type="entry name" value="T6SS_TssG-like"/>
</dbReference>
<dbReference type="Proteomes" id="UP000599879">
    <property type="component" value="Unassembled WGS sequence"/>
</dbReference>
<name>A0A923G360_9PSED</name>
<dbReference type="NCBIfam" id="TIGR03347">
    <property type="entry name" value="VI_chp_1"/>
    <property type="match status" value="1"/>
</dbReference>
<dbReference type="EMBL" id="JABWRE020000001">
    <property type="protein sequence ID" value="MBV4535471.1"/>
    <property type="molecule type" value="Genomic_DNA"/>
</dbReference>
<reference evidence="3" key="5">
    <citation type="submission" date="2021-07" db="EMBL/GenBank/DDBJ databases">
        <authorList>
            <person name="Wevar Oller A.L."/>
            <person name="Talano M.A."/>
            <person name="Torres Tejerizo G.A."/>
            <person name="Agostini E."/>
        </authorList>
    </citation>
    <scope>NUCLEOTIDE SEQUENCE</scope>
    <source>
        <strain evidence="3">AW4</strain>
    </source>
</reference>
<accession>A0A923G360</accession>
<proteinExistence type="predicted"/>
<dbReference type="Proteomes" id="UP001621534">
    <property type="component" value="Unassembled WGS sequence"/>
</dbReference>
<evidence type="ECO:0000313" key="4">
    <source>
        <dbReference type="Proteomes" id="UP001621534"/>
    </source>
</evidence>
<dbReference type="EMBL" id="JAHWXS010000018">
    <property type="protein sequence ID" value="MFK5735162.1"/>
    <property type="molecule type" value="Genomic_DNA"/>
</dbReference>